<evidence type="ECO:0000256" key="2">
    <source>
        <dbReference type="ARBA" id="ARBA00023002"/>
    </source>
</evidence>
<reference evidence="4 5" key="1">
    <citation type="submission" date="2018-08" db="EMBL/GenBank/DDBJ databases">
        <title>A genome reference for cultivated species of the human gut microbiota.</title>
        <authorList>
            <person name="Zou Y."/>
            <person name="Xue W."/>
            <person name="Luo G."/>
        </authorList>
    </citation>
    <scope>NUCLEOTIDE SEQUENCE [LARGE SCALE GENOMIC DNA]</scope>
    <source>
        <strain evidence="4 5">AF22-21</strain>
    </source>
</reference>
<evidence type="ECO:0000313" key="4">
    <source>
        <dbReference type="EMBL" id="RGS43271.1"/>
    </source>
</evidence>
<dbReference type="RefSeq" id="WP_022059633.1">
    <property type="nucleotide sequence ID" value="NZ_CABIWG010000006.1"/>
</dbReference>
<evidence type="ECO:0000259" key="3">
    <source>
        <dbReference type="Pfam" id="PF00881"/>
    </source>
</evidence>
<dbReference type="OrthoDB" id="9812105at2"/>
<dbReference type="EMBL" id="QRVK01000008">
    <property type="protein sequence ID" value="RGS43271.1"/>
    <property type="molecule type" value="Genomic_DNA"/>
</dbReference>
<comment type="caution">
    <text evidence="4">The sequence shown here is derived from an EMBL/GenBank/DDBJ whole genome shotgun (WGS) entry which is preliminary data.</text>
</comment>
<dbReference type="Pfam" id="PF00881">
    <property type="entry name" value="Nitroreductase"/>
    <property type="match status" value="1"/>
</dbReference>
<keyword evidence="2" id="KW-0560">Oxidoreductase</keyword>
<dbReference type="PANTHER" id="PTHR43673">
    <property type="entry name" value="NAD(P)H NITROREDUCTASE YDGI-RELATED"/>
    <property type="match status" value="1"/>
</dbReference>
<feature type="domain" description="Nitroreductase" evidence="3">
    <location>
        <begin position="7"/>
        <end position="160"/>
    </location>
</feature>
<name>A0A412IT34_9FIRM</name>
<evidence type="ECO:0000313" key="5">
    <source>
        <dbReference type="Proteomes" id="UP000283295"/>
    </source>
</evidence>
<dbReference type="InterPro" id="IPR000415">
    <property type="entry name" value="Nitroreductase-like"/>
</dbReference>
<dbReference type="PANTHER" id="PTHR43673:SF10">
    <property type="entry name" value="NADH DEHYDROGENASE_NAD(P)H NITROREDUCTASE XCC3605-RELATED"/>
    <property type="match status" value="1"/>
</dbReference>
<comment type="similarity">
    <text evidence="1">Belongs to the nitroreductase family.</text>
</comment>
<gene>
    <name evidence="4" type="ORF">DWX94_05160</name>
</gene>
<dbReference type="InterPro" id="IPR029479">
    <property type="entry name" value="Nitroreductase"/>
</dbReference>
<dbReference type="GeneID" id="92832753"/>
<dbReference type="SUPFAM" id="SSF55469">
    <property type="entry name" value="FMN-dependent nitroreductase-like"/>
    <property type="match status" value="1"/>
</dbReference>
<accession>A0A412IT34</accession>
<dbReference type="AlphaFoldDB" id="A0A412IT34"/>
<sequence length="180" mass="19549">MDAIECIKTRRSVRKFTDEKVPVDVVKDIVELASYSPSWKNTQVIRYILVEDEAVIAKIAAEGVMDFPLNQKTVSRSKQLMVITKKDGICGYEKNGEASTSKGSGWEMFDAGIATQTFCLAAHAKGVGTVILGIFDDAKVGEIVGIPDGQTVATVVAMGYPAFAPEMPPRKSVDDLFTVR</sequence>
<evidence type="ECO:0000256" key="1">
    <source>
        <dbReference type="ARBA" id="ARBA00007118"/>
    </source>
</evidence>
<dbReference type="Proteomes" id="UP000283295">
    <property type="component" value="Unassembled WGS sequence"/>
</dbReference>
<organism evidence="4 5">
    <name type="scientific">Coprococcus eutactus</name>
    <dbReference type="NCBI Taxonomy" id="33043"/>
    <lineage>
        <taxon>Bacteria</taxon>
        <taxon>Bacillati</taxon>
        <taxon>Bacillota</taxon>
        <taxon>Clostridia</taxon>
        <taxon>Lachnospirales</taxon>
        <taxon>Lachnospiraceae</taxon>
        <taxon>Coprococcus</taxon>
    </lineage>
</organism>
<dbReference type="Gene3D" id="3.40.109.10">
    <property type="entry name" value="NADH Oxidase"/>
    <property type="match status" value="1"/>
</dbReference>
<dbReference type="GO" id="GO:0016491">
    <property type="term" value="F:oxidoreductase activity"/>
    <property type="evidence" value="ECO:0007669"/>
    <property type="project" value="UniProtKB-KW"/>
</dbReference>
<proteinExistence type="inferred from homology"/>
<protein>
    <submittedName>
        <fullName evidence="4">Nitroreductase</fullName>
    </submittedName>
</protein>